<feature type="region of interest" description="Disordered" evidence="2">
    <location>
        <begin position="1"/>
        <end position="45"/>
    </location>
</feature>
<dbReference type="InterPro" id="IPR020084">
    <property type="entry name" value="NUDIX_hydrolase_CS"/>
</dbReference>
<dbReference type="OrthoDB" id="10259236at2759"/>
<dbReference type="PROSITE" id="PS00893">
    <property type="entry name" value="NUDIX_BOX"/>
    <property type="match status" value="1"/>
</dbReference>
<dbReference type="PROSITE" id="PS51462">
    <property type="entry name" value="NUDIX"/>
    <property type="match status" value="1"/>
</dbReference>
<gene>
    <name evidence="4" type="ORF">PDIGIT_LOCUS885</name>
</gene>
<dbReference type="InterPro" id="IPR000086">
    <property type="entry name" value="NUDIX_hydrolase_dom"/>
</dbReference>
<dbReference type="EMBL" id="CAOQHR010000001">
    <property type="protein sequence ID" value="CAI6248872.1"/>
    <property type="molecule type" value="Genomic_DNA"/>
</dbReference>
<keyword evidence="5" id="KW-1185">Reference proteome</keyword>
<dbReference type="InterPro" id="IPR051325">
    <property type="entry name" value="Nudix_hydrolase_domain"/>
</dbReference>
<evidence type="ECO:0000313" key="4">
    <source>
        <dbReference type="EMBL" id="CAI6248872.1"/>
    </source>
</evidence>
<feature type="domain" description="Nudix hydrolase" evidence="3">
    <location>
        <begin position="50"/>
        <end position="211"/>
    </location>
</feature>
<name>A0A9W4U487_9PLEO</name>
<feature type="region of interest" description="Disordered" evidence="2">
    <location>
        <begin position="220"/>
        <end position="242"/>
    </location>
</feature>
<evidence type="ECO:0000313" key="5">
    <source>
        <dbReference type="Proteomes" id="UP001152607"/>
    </source>
</evidence>
<evidence type="ECO:0000256" key="2">
    <source>
        <dbReference type="SAM" id="MobiDB-lite"/>
    </source>
</evidence>
<organism evidence="4 5">
    <name type="scientific">Periconia digitata</name>
    <dbReference type="NCBI Taxonomy" id="1303443"/>
    <lineage>
        <taxon>Eukaryota</taxon>
        <taxon>Fungi</taxon>
        <taxon>Dikarya</taxon>
        <taxon>Ascomycota</taxon>
        <taxon>Pezizomycotina</taxon>
        <taxon>Dothideomycetes</taxon>
        <taxon>Pleosporomycetidae</taxon>
        <taxon>Pleosporales</taxon>
        <taxon>Massarineae</taxon>
        <taxon>Periconiaceae</taxon>
        <taxon>Periconia</taxon>
    </lineage>
</organism>
<dbReference type="Pfam" id="PF00293">
    <property type="entry name" value="NUDIX"/>
    <property type="match status" value="1"/>
</dbReference>
<dbReference type="InterPro" id="IPR015797">
    <property type="entry name" value="NUDIX_hydrolase-like_dom_sf"/>
</dbReference>
<proteinExistence type="predicted"/>
<dbReference type="SUPFAM" id="SSF55811">
    <property type="entry name" value="Nudix"/>
    <property type="match status" value="1"/>
</dbReference>
<evidence type="ECO:0000256" key="1">
    <source>
        <dbReference type="ARBA" id="ARBA00022801"/>
    </source>
</evidence>
<feature type="compositionally biased region" description="Basic residues" evidence="2">
    <location>
        <begin position="27"/>
        <end position="43"/>
    </location>
</feature>
<evidence type="ECO:0000259" key="3">
    <source>
        <dbReference type="PROSITE" id="PS51462"/>
    </source>
</evidence>
<reference evidence="4" key="1">
    <citation type="submission" date="2023-01" db="EMBL/GenBank/DDBJ databases">
        <authorList>
            <person name="Van Ghelder C."/>
            <person name="Rancurel C."/>
        </authorList>
    </citation>
    <scope>NUCLEOTIDE SEQUENCE</scope>
    <source>
        <strain evidence="4">CNCM I-4278</strain>
    </source>
</reference>
<dbReference type="AlphaFoldDB" id="A0A9W4U487"/>
<protein>
    <recommendedName>
        <fullName evidence="3">Nudix hydrolase domain-containing protein</fullName>
    </recommendedName>
</protein>
<dbReference type="GO" id="GO:0004081">
    <property type="term" value="F:bis(5'-nucleosyl)-tetraphosphatase (asymmetrical) activity"/>
    <property type="evidence" value="ECO:0007669"/>
    <property type="project" value="TreeGrafter"/>
</dbReference>
<dbReference type="Proteomes" id="UP001152607">
    <property type="component" value="Unassembled WGS sequence"/>
</dbReference>
<dbReference type="PANTHER" id="PTHR21340:SF0">
    <property type="entry name" value="BIS(5'-NUCLEOSYL)-TETRAPHOSPHATASE [ASYMMETRICAL]"/>
    <property type="match status" value="1"/>
</dbReference>
<feature type="compositionally biased region" description="Polar residues" evidence="2">
    <location>
        <begin position="228"/>
        <end position="242"/>
    </location>
</feature>
<dbReference type="Gene3D" id="3.90.79.10">
    <property type="entry name" value="Nucleoside Triphosphate Pyrophosphohydrolase"/>
    <property type="match status" value="1"/>
</dbReference>
<dbReference type="GO" id="GO:0006754">
    <property type="term" value="P:ATP biosynthetic process"/>
    <property type="evidence" value="ECO:0007669"/>
    <property type="project" value="TreeGrafter"/>
</dbReference>
<dbReference type="PANTHER" id="PTHR21340">
    <property type="entry name" value="DIADENOSINE 5,5-P1,P4-TETRAPHOSPHATE PYROPHOSPHOHYDROLASE MUTT"/>
    <property type="match status" value="1"/>
</dbReference>
<accession>A0A9W4U487</accession>
<dbReference type="GO" id="GO:0006167">
    <property type="term" value="P:AMP biosynthetic process"/>
    <property type="evidence" value="ECO:0007669"/>
    <property type="project" value="TreeGrafter"/>
</dbReference>
<sequence length="251" mass="28377">MNHESHRALSHPTLYRSPATPQISSNKLKKMATTKGKKPKSASRHITSENFVESCGAILFNLTDPQNLSVCLIRTKVHKEWLLAKGRRNYGESRNEAAIREVTEETGFRCSLFPVTMQTRATPPDAAALIADKARVFENLTEPFTCEIREYKNPKRTKIIWWYIAALDPSNEELEKLPGEADYEPHFLPVAEAITTLTYQADRKLVERAAQLVSETLNPLDRKELTNDDASNESTEKNQQNGGKIYSLCTL</sequence>
<keyword evidence="1" id="KW-0378">Hydrolase</keyword>
<comment type="caution">
    <text evidence="4">The sequence shown here is derived from an EMBL/GenBank/DDBJ whole genome shotgun (WGS) entry which is preliminary data.</text>
</comment>